<dbReference type="GO" id="GO:0016853">
    <property type="term" value="F:isomerase activity"/>
    <property type="evidence" value="ECO:0007669"/>
    <property type="project" value="UniProtKB-KW"/>
</dbReference>
<keyword evidence="5" id="KW-1185">Reference proteome</keyword>
<dbReference type="SUPFAM" id="SSF48557">
    <property type="entry name" value="L-aspartase-like"/>
    <property type="match status" value="1"/>
</dbReference>
<comment type="caution">
    <text evidence="4">The sequence shown here is derived from an EMBL/GenBank/DDBJ whole genome shotgun (WGS) entry which is preliminary data.</text>
</comment>
<feature type="domain" description="Adenylosuccinate lyase C-terminal" evidence="3">
    <location>
        <begin position="375"/>
        <end position="453"/>
    </location>
</feature>
<protein>
    <submittedName>
        <fullName evidence="4">3-carboxy-cis,cis-muconate cycloisomerase</fullName>
    </submittedName>
</protein>
<dbReference type="AlphaFoldDB" id="A0A511DBE0"/>
<dbReference type="OrthoDB" id="9768878at2"/>
<gene>
    <name evidence="4" type="ORF">PA7_40950</name>
</gene>
<evidence type="ECO:0000313" key="5">
    <source>
        <dbReference type="Proteomes" id="UP000321328"/>
    </source>
</evidence>
<dbReference type="CDD" id="cd01597">
    <property type="entry name" value="pCLME"/>
    <property type="match status" value="1"/>
</dbReference>
<sequence>MTGVDHGILAPAWAATGAADLVDDNALLTAMLTTEVALADAQAELGVIPADAAKAIRVAAVPARIDPAVVAAGVRETANPVVAFVGQLTAAVTAVDASAAEYVHRGSTSQDILDTALTLLCAATLGRIEHDLLACARSLAGHADRHRDTPMAGRTLTQHAVPVTFGLKAATWLHLVLDAVERVRRTRAALPVSLGGAAGTLAAYQQYALGTGDPAGTTLRLPALVARRLGLAEPSLPWHGIRTPLADVASALLVTTGGLGKLAADVLVLTRTEIGEVAEEQAPGRGASSAMPQKHNPVFSTLVATAARQLPPIVLVLFGSMAVEDERSSGGWHAEWQPLRECLRIAAGAAANAACLAASLRVSPEAMAANLRLTRGAVVSERVNAVLAPLLGKANAKRMLAEATAQAEREGADLVDVLAVALDKAGMPGLEVPGLFDPSNYTGISGPLVDRALARFDSVFEGELA</sequence>
<dbReference type="Proteomes" id="UP000321328">
    <property type="component" value="Unassembled WGS sequence"/>
</dbReference>
<dbReference type="Gene3D" id="1.20.200.10">
    <property type="entry name" value="Fumarase/aspartase (Central domain)"/>
    <property type="match status" value="1"/>
</dbReference>
<dbReference type="Pfam" id="PF00206">
    <property type="entry name" value="Lyase_1"/>
    <property type="match status" value="1"/>
</dbReference>
<dbReference type="Gene3D" id="1.10.40.30">
    <property type="entry name" value="Fumarase/aspartase (C-terminal domain)"/>
    <property type="match status" value="1"/>
</dbReference>
<evidence type="ECO:0000313" key="4">
    <source>
        <dbReference type="EMBL" id="GEL20258.1"/>
    </source>
</evidence>
<dbReference type="SMART" id="SM00998">
    <property type="entry name" value="ADSL_C"/>
    <property type="match status" value="1"/>
</dbReference>
<evidence type="ECO:0000259" key="3">
    <source>
        <dbReference type="SMART" id="SM00998"/>
    </source>
</evidence>
<dbReference type="EMBL" id="BJVI01000063">
    <property type="protein sequence ID" value="GEL20258.1"/>
    <property type="molecule type" value="Genomic_DNA"/>
</dbReference>
<organism evidence="4 5">
    <name type="scientific">Pseudonocardia asaccharolytica DSM 44247 = NBRC 16224</name>
    <dbReference type="NCBI Taxonomy" id="1123024"/>
    <lineage>
        <taxon>Bacteria</taxon>
        <taxon>Bacillati</taxon>
        <taxon>Actinomycetota</taxon>
        <taxon>Actinomycetes</taxon>
        <taxon>Pseudonocardiales</taxon>
        <taxon>Pseudonocardiaceae</taxon>
        <taxon>Pseudonocardia</taxon>
    </lineage>
</organism>
<dbReference type="PANTHER" id="PTHR43172:SF2">
    <property type="entry name" value="ADENYLOSUCCINATE LYASE C-TERMINAL DOMAIN-CONTAINING PROTEIN"/>
    <property type="match status" value="1"/>
</dbReference>
<keyword evidence="1" id="KW-0456">Lyase</keyword>
<dbReference type="STRING" id="1123024.GCA_000423625_04743"/>
<evidence type="ECO:0000256" key="2">
    <source>
        <dbReference type="ARBA" id="ARBA00034772"/>
    </source>
</evidence>
<reference evidence="4 5" key="1">
    <citation type="submission" date="2019-07" db="EMBL/GenBank/DDBJ databases">
        <title>Whole genome shotgun sequence of Pseudonocardia asaccharolytica NBRC 16224.</title>
        <authorList>
            <person name="Hosoyama A."/>
            <person name="Uohara A."/>
            <person name="Ohji S."/>
            <person name="Ichikawa N."/>
        </authorList>
    </citation>
    <scope>NUCLEOTIDE SEQUENCE [LARGE SCALE GENOMIC DNA]</scope>
    <source>
        <strain evidence="4 5">NBRC 16224</strain>
    </source>
</reference>
<dbReference type="InterPro" id="IPR022761">
    <property type="entry name" value="Fumarate_lyase_N"/>
</dbReference>
<dbReference type="InterPro" id="IPR019468">
    <property type="entry name" value="AdenyloSucc_lyase_C"/>
</dbReference>
<evidence type="ECO:0000256" key="1">
    <source>
        <dbReference type="ARBA" id="ARBA00023239"/>
    </source>
</evidence>
<comment type="similarity">
    <text evidence="2">Belongs to the class-II fumarase/aspartase family.</text>
</comment>
<dbReference type="PRINTS" id="PR00145">
    <property type="entry name" value="ARGSUCLYASE"/>
</dbReference>
<dbReference type="Gene3D" id="1.10.275.10">
    <property type="entry name" value="Fumarase/aspartase (N-terminal domain)"/>
    <property type="match status" value="1"/>
</dbReference>
<dbReference type="InterPro" id="IPR008948">
    <property type="entry name" value="L-Aspartase-like"/>
</dbReference>
<keyword evidence="4" id="KW-0413">Isomerase</keyword>
<dbReference type="PANTHER" id="PTHR43172">
    <property type="entry name" value="ADENYLOSUCCINATE LYASE"/>
    <property type="match status" value="1"/>
</dbReference>
<proteinExistence type="inferred from homology"/>
<dbReference type="GO" id="GO:0016829">
    <property type="term" value="F:lyase activity"/>
    <property type="evidence" value="ECO:0007669"/>
    <property type="project" value="UniProtKB-KW"/>
</dbReference>
<dbReference type="PRINTS" id="PR00149">
    <property type="entry name" value="FUMRATELYASE"/>
</dbReference>
<dbReference type="InterPro" id="IPR024083">
    <property type="entry name" value="Fumarase/histidase_N"/>
</dbReference>
<dbReference type="InterPro" id="IPR000362">
    <property type="entry name" value="Fumarate_lyase_fam"/>
</dbReference>
<dbReference type="RefSeq" id="WP_028931868.1">
    <property type="nucleotide sequence ID" value="NZ_AUII01000043.1"/>
</dbReference>
<accession>A0A511DBE0</accession>
<name>A0A511DBE0_9PSEU</name>